<sequence>MFRLMMLSNRLTLQRSLVSRLTSRSIMSSGCLRRPTGQGQPTSIEGVTVTDINIFELAKNDLEFSQNFLSTLSALDQSQDAGEPMDKDEGESSALDTDGMPTGVPSSIMGVDGSPIDSIEIDGWSWEGDDPTVQKNSKNIDIGNDDEYKAELALRVPEVREGQTEYKGIKVKLPVSANEDVGTYRFRRDSVDLKELGDDTRLVKFDKE</sequence>
<dbReference type="AlphaFoldDB" id="A0A6P4II11"/>
<protein>
    <submittedName>
        <fullName evidence="3">Uncharacterized protein</fullName>
    </submittedName>
</protein>
<organism evidence="2 3">
    <name type="scientific">Drosophila kikkawai</name>
    <name type="common">Fruit fly</name>
    <dbReference type="NCBI Taxonomy" id="30033"/>
    <lineage>
        <taxon>Eukaryota</taxon>
        <taxon>Metazoa</taxon>
        <taxon>Ecdysozoa</taxon>
        <taxon>Arthropoda</taxon>
        <taxon>Hexapoda</taxon>
        <taxon>Insecta</taxon>
        <taxon>Pterygota</taxon>
        <taxon>Neoptera</taxon>
        <taxon>Endopterygota</taxon>
        <taxon>Diptera</taxon>
        <taxon>Brachycera</taxon>
        <taxon>Muscomorpha</taxon>
        <taxon>Ephydroidea</taxon>
        <taxon>Drosophilidae</taxon>
        <taxon>Drosophila</taxon>
        <taxon>Sophophora</taxon>
    </lineage>
</organism>
<feature type="region of interest" description="Disordered" evidence="1">
    <location>
        <begin position="77"/>
        <end position="112"/>
    </location>
</feature>
<proteinExistence type="predicted"/>
<gene>
    <name evidence="3" type="primary">LOC108074603</name>
</gene>
<accession>A0A6P4II11</accession>
<dbReference type="GeneID" id="108074603"/>
<dbReference type="OrthoDB" id="7883488at2759"/>
<dbReference type="RefSeq" id="XP_017022208.1">
    <property type="nucleotide sequence ID" value="XM_017166719.3"/>
</dbReference>
<reference evidence="3" key="2">
    <citation type="submission" date="2025-08" db="UniProtKB">
        <authorList>
            <consortium name="RefSeq"/>
        </authorList>
    </citation>
    <scope>IDENTIFICATION</scope>
    <source>
        <strain evidence="3">14028-0561.14</strain>
        <tissue evidence="3">Whole fly</tissue>
    </source>
</reference>
<reference evidence="2" key="1">
    <citation type="submission" date="2025-05" db="UniProtKB">
        <authorList>
            <consortium name="RefSeq"/>
        </authorList>
    </citation>
    <scope>NUCLEOTIDE SEQUENCE [LARGE SCALE GENOMIC DNA]</scope>
    <source>
        <strain evidence="2">14028-0561.14</strain>
    </source>
</reference>
<keyword evidence="2" id="KW-1185">Reference proteome</keyword>
<evidence type="ECO:0000313" key="2">
    <source>
        <dbReference type="Proteomes" id="UP001652661"/>
    </source>
</evidence>
<evidence type="ECO:0000313" key="3">
    <source>
        <dbReference type="RefSeq" id="XP_017022208.1"/>
    </source>
</evidence>
<name>A0A6P4II11_DROKI</name>
<dbReference type="Proteomes" id="UP001652661">
    <property type="component" value="Chromosome 2L"/>
</dbReference>
<evidence type="ECO:0000256" key="1">
    <source>
        <dbReference type="SAM" id="MobiDB-lite"/>
    </source>
</evidence>